<dbReference type="CDD" id="cd18186">
    <property type="entry name" value="BTB_POZ_ZBTB_KLHL-like"/>
    <property type="match status" value="1"/>
</dbReference>
<evidence type="ECO:0000313" key="3">
    <source>
        <dbReference type="Proteomes" id="UP000799764"/>
    </source>
</evidence>
<dbReference type="OrthoDB" id="194443at2759"/>
<sequence>MSEGKVAKKRPKPTIGETFLSRTVTVKIGPELKDYQVHKPLIMHHSEFFRAAFASENFKEGVSGEVTLEDVNPAVFEAFIDWLYTQKLLDFREWDKYGGEHSLIYNGMHVTQLYVLANRIIAPELTKTTLELAVDYFNSDYVSVETIIFAYANLPEEDIYLQLLVDEFYTFFRKISKEDVNDEDELLPTKFLRGVINKYALLATTEQKSLEVENYLHVFNDNVPERS</sequence>
<keyword evidence="3" id="KW-1185">Reference proteome</keyword>
<evidence type="ECO:0000259" key="1">
    <source>
        <dbReference type="PROSITE" id="PS50097"/>
    </source>
</evidence>
<reference evidence="2" key="1">
    <citation type="journal article" date="2020" name="Stud. Mycol.">
        <title>101 Dothideomycetes genomes: a test case for predicting lifestyles and emergence of pathogens.</title>
        <authorList>
            <person name="Haridas S."/>
            <person name="Albert R."/>
            <person name="Binder M."/>
            <person name="Bloem J."/>
            <person name="Labutti K."/>
            <person name="Salamov A."/>
            <person name="Andreopoulos B."/>
            <person name="Baker S."/>
            <person name="Barry K."/>
            <person name="Bills G."/>
            <person name="Bluhm B."/>
            <person name="Cannon C."/>
            <person name="Castanera R."/>
            <person name="Culley D."/>
            <person name="Daum C."/>
            <person name="Ezra D."/>
            <person name="Gonzalez J."/>
            <person name="Henrissat B."/>
            <person name="Kuo A."/>
            <person name="Liang C."/>
            <person name="Lipzen A."/>
            <person name="Lutzoni F."/>
            <person name="Magnuson J."/>
            <person name="Mondo S."/>
            <person name="Nolan M."/>
            <person name="Ohm R."/>
            <person name="Pangilinan J."/>
            <person name="Park H.-J."/>
            <person name="Ramirez L."/>
            <person name="Alfaro M."/>
            <person name="Sun H."/>
            <person name="Tritt A."/>
            <person name="Yoshinaga Y."/>
            <person name="Zwiers L.-H."/>
            <person name="Turgeon B."/>
            <person name="Goodwin S."/>
            <person name="Spatafora J."/>
            <person name="Crous P."/>
            <person name="Grigoriev I."/>
        </authorList>
    </citation>
    <scope>NUCLEOTIDE SEQUENCE</scope>
    <source>
        <strain evidence="2">CBS 690.94</strain>
    </source>
</reference>
<accession>A0A9P4U8R4</accession>
<proteinExistence type="predicted"/>
<dbReference type="PANTHER" id="PTHR47843">
    <property type="entry name" value="BTB DOMAIN-CONTAINING PROTEIN-RELATED"/>
    <property type="match status" value="1"/>
</dbReference>
<dbReference type="Proteomes" id="UP000799764">
    <property type="component" value="Unassembled WGS sequence"/>
</dbReference>
<name>A0A9P4U8R4_9PLEO</name>
<organism evidence="2 3">
    <name type="scientific">Karstenula rhodostoma CBS 690.94</name>
    <dbReference type="NCBI Taxonomy" id="1392251"/>
    <lineage>
        <taxon>Eukaryota</taxon>
        <taxon>Fungi</taxon>
        <taxon>Dikarya</taxon>
        <taxon>Ascomycota</taxon>
        <taxon>Pezizomycotina</taxon>
        <taxon>Dothideomycetes</taxon>
        <taxon>Pleosporomycetidae</taxon>
        <taxon>Pleosporales</taxon>
        <taxon>Massarineae</taxon>
        <taxon>Didymosphaeriaceae</taxon>
        <taxon>Karstenula</taxon>
    </lineage>
</organism>
<evidence type="ECO:0000313" key="2">
    <source>
        <dbReference type="EMBL" id="KAF2441470.1"/>
    </source>
</evidence>
<dbReference type="Gene3D" id="3.30.710.10">
    <property type="entry name" value="Potassium Channel Kv1.1, Chain A"/>
    <property type="match status" value="1"/>
</dbReference>
<dbReference type="SMART" id="SM00225">
    <property type="entry name" value="BTB"/>
    <property type="match status" value="1"/>
</dbReference>
<dbReference type="PROSITE" id="PS50097">
    <property type="entry name" value="BTB"/>
    <property type="match status" value="1"/>
</dbReference>
<comment type="caution">
    <text evidence="2">The sequence shown here is derived from an EMBL/GenBank/DDBJ whole genome shotgun (WGS) entry which is preliminary data.</text>
</comment>
<gene>
    <name evidence="2" type="ORF">P171DRAFT_446355</name>
</gene>
<dbReference type="InterPro" id="IPR000210">
    <property type="entry name" value="BTB/POZ_dom"/>
</dbReference>
<dbReference type="Pfam" id="PF00651">
    <property type="entry name" value="BTB"/>
    <property type="match status" value="1"/>
</dbReference>
<dbReference type="SUPFAM" id="SSF54695">
    <property type="entry name" value="POZ domain"/>
    <property type="match status" value="1"/>
</dbReference>
<dbReference type="InterPro" id="IPR011333">
    <property type="entry name" value="SKP1/BTB/POZ_sf"/>
</dbReference>
<dbReference type="AlphaFoldDB" id="A0A9P4U8R4"/>
<protein>
    <recommendedName>
        <fullName evidence="1">BTB domain-containing protein</fullName>
    </recommendedName>
</protein>
<dbReference type="PANTHER" id="PTHR47843:SF2">
    <property type="entry name" value="BTB DOMAIN-CONTAINING PROTEIN"/>
    <property type="match status" value="1"/>
</dbReference>
<feature type="domain" description="BTB" evidence="1">
    <location>
        <begin position="22"/>
        <end position="88"/>
    </location>
</feature>
<dbReference type="EMBL" id="MU001505">
    <property type="protein sequence ID" value="KAF2441470.1"/>
    <property type="molecule type" value="Genomic_DNA"/>
</dbReference>